<proteinExistence type="predicted"/>
<protein>
    <submittedName>
        <fullName evidence="1">Uncharacterized protein</fullName>
    </submittedName>
</protein>
<comment type="caution">
    <text evidence="1">The sequence shown here is derived from an EMBL/GenBank/DDBJ whole genome shotgun (WGS) entry which is preliminary data.</text>
</comment>
<reference evidence="1" key="1">
    <citation type="journal article" date="2015" name="Nature">
        <title>Complex archaea that bridge the gap between prokaryotes and eukaryotes.</title>
        <authorList>
            <person name="Spang A."/>
            <person name="Saw J.H."/>
            <person name="Jorgensen S.L."/>
            <person name="Zaremba-Niedzwiedzka K."/>
            <person name="Martijn J."/>
            <person name="Lind A.E."/>
            <person name="van Eijk R."/>
            <person name="Schleper C."/>
            <person name="Guy L."/>
            <person name="Ettema T.J."/>
        </authorList>
    </citation>
    <scope>NUCLEOTIDE SEQUENCE</scope>
</reference>
<accession>A0A0F9V9P7</accession>
<dbReference type="AlphaFoldDB" id="A0A0F9V9P7"/>
<dbReference type="EMBL" id="LAZR01000039">
    <property type="protein sequence ID" value="KKO00735.1"/>
    <property type="molecule type" value="Genomic_DNA"/>
</dbReference>
<name>A0A0F9V9P7_9ZZZZ</name>
<gene>
    <name evidence="1" type="ORF">LCGC14_0125090</name>
</gene>
<sequence>MNGLRRHILVGAILAAAAGAVGCGPDGEPHYTILLAVISEPDTHVQIAKKFKAYTEEQTGWQDVYIVHEHGISRMYRGQYVTRSQAEGHLKRSHNVKASDGMSLFPGATIMNLPGKQIGRPEYDLSRTTRTWTVVVAHFFNVPKARYVGREKFAADYCQQLRDRGYQAYYQHGPAKSVVTIGDFAESAYKMAISPGGAATPYITDPALEKLLRAFPDLAVNGRKEFHHIYNPVSGKREKVATSTHIMKIPHKYGVAGDEVDPVGNW</sequence>
<dbReference type="PROSITE" id="PS51257">
    <property type="entry name" value="PROKAR_LIPOPROTEIN"/>
    <property type="match status" value="1"/>
</dbReference>
<evidence type="ECO:0000313" key="1">
    <source>
        <dbReference type="EMBL" id="KKO00735.1"/>
    </source>
</evidence>
<organism evidence="1">
    <name type="scientific">marine sediment metagenome</name>
    <dbReference type="NCBI Taxonomy" id="412755"/>
    <lineage>
        <taxon>unclassified sequences</taxon>
        <taxon>metagenomes</taxon>
        <taxon>ecological metagenomes</taxon>
    </lineage>
</organism>